<sequence>MRAALPWEEINPAWSHTGNCRRKRDAIMPRLRSMETSTRAAFPCHAMDGLGCRALPRVLEKRSPVANF</sequence>
<proteinExistence type="predicted"/>
<keyword evidence="2" id="KW-1185">Reference proteome</keyword>
<protein>
    <submittedName>
        <fullName evidence="1">Uncharacterized protein</fullName>
    </submittedName>
</protein>
<comment type="caution">
    <text evidence="1">The sequence shown here is derived from an EMBL/GenBank/DDBJ whole genome shotgun (WGS) entry which is preliminary data.</text>
</comment>
<evidence type="ECO:0000313" key="2">
    <source>
        <dbReference type="Proteomes" id="UP000729402"/>
    </source>
</evidence>
<name>A0A8J5SQL3_ZIZPA</name>
<organism evidence="1 2">
    <name type="scientific">Zizania palustris</name>
    <name type="common">Northern wild rice</name>
    <dbReference type="NCBI Taxonomy" id="103762"/>
    <lineage>
        <taxon>Eukaryota</taxon>
        <taxon>Viridiplantae</taxon>
        <taxon>Streptophyta</taxon>
        <taxon>Embryophyta</taxon>
        <taxon>Tracheophyta</taxon>
        <taxon>Spermatophyta</taxon>
        <taxon>Magnoliopsida</taxon>
        <taxon>Liliopsida</taxon>
        <taxon>Poales</taxon>
        <taxon>Poaceae</taxon>
        <taxon>BOP clade</taxon>
        <taxon>Oryzoideae</taxon>
        <taxon>Oryzeae</taxon>
        <taxon>Zizaniinae</taxon>
        <taxon>Zizania</taxon>
    </lineage>
</organism>
<dbReference type="EMBL" id="JAAALK010000285">
    <property type="protein sequence ID" value="KAG8065170.1"/>
    <property type="molecule type" value="Genomic_DNA"/>
</dbReference>
<reference evidence="1" key="1">
    <citation type="journal article" date="2021" name="bioRxiv">
        <title>Whole Genome Assembly and Annotation of Northern Wild Rice, Zizania palustris L., Supports a Whole Genome Duplication in the Zizania Genus.</title>
        <authorList>
            <person name="Haas M."/>
            <person name="Kono T."/>
            <person name="Macchietto M."/>
            <person name="Millas R."/>
            <person name="McGilp L."/>
            <person name="Shao M."/>
            <person name="Duquette J."/>
            <person name="Hirsch C.N."/>
            <person name="Kimball J."/>
        </authorList>
    </citation>
    <scope>NUCLEOTIDE SEQUENCE</scope>
    <source>
        <tissue evidence="1">Fresh leaf tissue</tissue>
    </source>
</reference>
<reference evidence="1" key="2">
    <citation type="submission" date="2021-02" db="EMBL/GenBank/DDBJ databases">
        <authorList>
            <person name="Kimball J.A."/>
            <person name="Haas M.W."/>
            <person name="Macchietto M."/>
            <person name="Kono T."/>
            <person name="Duquette J."/>
            <person name="Shao M."/>
        </authorList>
    </citation>
    <scope>NUCLEOTIDE SEQUENCE</scope>
    <source>
        <tissue evidence="1">Fresh leaf tissue</tissue>
    </source>
</reference>
<accession>A0A8J5SQL3</accession>
<dbReference type="Proteomes" id="UP000729402">
    <property type="component" value="Unassembled WGS sequence"/>
</dbReference>
<dbReference type="AlphaFoldDB" id="A0A8J5SQL3"/>
<evidence type="ECO:0000313" key="1">
    <source>
        <dbReference type="EMBL" id="KAG8065170.1"/>
    </source>
</evidence>
<gene>
    <name evidence="1" type="ORF">GUJ93_ZPchr0004g40293</name>
</gene>